<dbReference type="KEGG" id="smon:AWR27_00235"/>
<keyword evidence="3" id="KW-1185">Reference proteome</keyword>
<feature type="transmembrane region" description="Helical" evidence="1">
    <location>
        <begin position="21"/>
        <end position="38"/>
    </location>
</feature>
<reference evidence="2 3" key="1">
    <citation type="submission" date="2016-01" db="EMBL/GenBank/DDBJ databases">
        <authorList>
            <person name="Oliw E.H."/>
        </authorList>
    </citation>
    <scope>NUCLEOTIDE SEQUENCE [LARGE SCALE GENOMIC DNA]</scope>
    <source>
        <strain evidence="2 3">DY10</strain>
    </source>
</reference>
<sequence>MNECKIQANLPGLSMKLLKKIVWLLLCLLLVLSALIFFEFREMTKAKSSVPVDVKIVKLPKPK</sequence>
<keyword evidence="1" id="KW-0472">Membrane</keyword>
<protein>
    <submittedName>
        <fullName evidence="2">Uncharacterized protein</fullName>
    </submittedName>
</protein>
<dbReference type="EMBL" id="CP014263">
    <property type="protein sequence ID" value="AQG77917.1"/>
    <property type="molecule type" value="Genomic_DNA"/>
</dbReference>
<accession>A0A1P9WRC1</accession>
<keyword evidence="1" id="KW-1133">Transmembrane helix</keyword>
<gene>
    <name evidence="2" type="ORF">AWR27_00235</name>
</gene>
<evidence type="ECO:0000313" key="3">
    <source>
        <dbReference type="Proteomes" id="UP000187941"/>
    </source>
</evidence>
<name>A0A1P9WRC1_9BACT</name>
<dbReference type="AlphaFoldDB" id="A0A1P9WRC1"/>
<dbReference type="STRING" id="1178516.AWR27_00235"/>
<dbReference type="Proteomes" id="UP000187941">
    <property type="component" value="Chromosome"/>
</dbReference>
<organism evidence="2 3">
    <name type="scientific">Spirosoma montaniterrae</name>
    <dbReference type="NCBI Taxonomy" id="1178516"/>
    <lineage>
        <taxon>Bacteria</taxon>
        <taxon>Pseudomonadati</taxon>
        <taxon>Bacteroidota</taxon>
        <taxon>Cytophagia</taxon>
        <taxon>Cytophagales</taxon>
        <taxon>Cytophagaceae</taxon>
        <taxon>Spirosoma</taxon>
    </lineage>
</organism>
<proteinExistence type="predicted"/>
<keyword evidence="1" id="KW-0812">Transmembrane</keyword>
<evidence type="ECO:0000256" key="1">
    <source>
        <dbReference type="SAM" id="Phobius"/>
    </source>
</evidence>
<evidence type="ECO:0000313" key="2">
    <source>
        <dbReference type="EMBL" id="AQG77917.1"/>
    </source>
</evidence>